<protein>
    <submittedName>
        <fullName evidence="4">Uncharacterized protein</fullName>
    </submittedName>
</protein>
<feature type="transmembrane region" description="Helical" evidence="1">
    <location>
        <begin position="39"/>
        <end position="64"/>
    </location>
</feature>
<dbReference type="Pfam" id="PF07670">
    <property type="entry name" value="Gate"/>
    <property type="match status" value="1"/>
</dbReference>
<name>X1LUB1_9ZZZZ</name>
<feature type="transmembrane region" description="Helical" evidence="1">
    <location>
        <begin position="240"/>
        <end position="258"/>
    </location>
</feature>
<feature type="transmembrane region" description="Helical" evidence="1">
    <location>
        <begin position="121"/>
        <end position="142"/>
    </location>
</feature>
<comment type="caution">
    <text evidence="4">The sequence shown here is derived from an EMBL/GenBank/DDBJ whole genome shotgun (WGS) entry which is preliminary data.</text>
</comment>
<dbReference type="Pfam" id="PF07662">
    <property type="entry name" value="Nucleos_tra2_C"/>
    <property type="match status" value="1"/>
</dbReference>
<evidence type="ECO:0000256" key="1">
    <source>
        <dbReference type="SAM" id="Phobius"/>
    </source>
</evidence>
<feature type="domain" description="Concentrative nucleoside transporter C-terminal" evidence="2">
    <location>
        <begin position="151"/>
        <end position="259"/>
    </location>
</feature>
<reference evidence="4" key="1">
    <citation type="journal article" date="2014" name="Front. Microbiol.">
        <title>High frequency of phylogenetically diverse reductive dehalogenase-homologous genes in deep subseafloor sedimentary metagenomes.</title>
        <authorList>
            <person name="Kawai M."/>
            <person name="Futagami T."/>
            <person name="Toyoda A."/>
            <person name="Takaki Y."/>
            <person name="Nishi S."/>
            <person name="Hori S."/>
            <person name="Arai W."/>
            <person name="Tsubouchi T."/>
            <person name="Morono Y."/>
            <person name="Uchiyama I."/>
            <person name="Ito T."/>
            <person name="Fujiyama A."/>
            <person name="Inagaki F."/>
            <person name="Takami H."/>
        </authorList>
    </citation>
    <scope>NUCLEOTIDE SEQUENCE</scope>
    <source>
        <strain evidence="4">Expedition CK06-06</strain>
    </source>
</reference>
<dbReference type="GO" id="GO:0015293">
    <property type="term" value="F:symporter activity"/>
    <property type="evidence" value="ECO:0007669"/>
    <property type="project" value="TreeGrafter"/>
</dbReference>
<proteinExistence type="predicted"/>
<feature type="domain" description="Nucleoside transporter/FeoB GTPase Gate" evidence="3">
    <location>
        <begin position="45"/>
        <end position="139"/>
    </location>
</feature>
<dbReference type="InterPro" id="IPR011657">
    <property type="entry name" value="CNT_C_dom"/>
</dbReference>
<accession>X1LUB1</accession>
<feature type="non-terminal residue" evidence="4">
    <location>
        <position position="295"/>
    </location>
</feature>
<dbReference type="InterPro" id="IPR011642">
    <property type="entry name" value="Gate_dom"/>
</dbReference>
<evidence type="ECO:0000313" key="4">
    <source>
        <dbReference type="EMBL" id="GAI05965.1"/>
    </source>
</evidence>
<dbReference type="PANTHER" id="PTHR10590:SF4">
    <property type="entry name" value="SOLUTE CARRIER FAMILY 28 MEMBER 3"/>
    <property type="match status" value="1"/>
</dbReference>
<dbReference type="EMBL" id="BARV01009948">
    <property type="protein sequence ID" value="GAI05965.1"/>
    <property type="molecule type" value="Genomic_DNA"/>
</dbReference>
<dbReference type="PANTHER" id="PTHR10590">
    <property type="entry name" value="SODIUM/NUCLEOSIDE COTRANSPORTER"/>
    <property type="match status" value="1"/>
</dbReference>
<feature type="transmembrane region" description="Helical" evidence="1">
    <location>
        <begin position="148"/>
        <end position="170"/>
    </location>
</feature>
<keyword evidence="1" id="KW-1133">Transmembrane helix</keyword>
<dbReference type="InterPro" id="IPR008276">
    <property type="entry name" value="C_nuclsd_transpt"/>
</dbReference>
<organism evidence="4">
    <name type="scientific">marine sediment metagenome</name>
    <dbReference type="NCBI Taxonomy" id="412755"/>
    <lineage>
        <taxon>unclassified sequences</taxon>
        <taxon>metagenomes</taxon>
        <taxon>ecological metagenomes</taxon>
    </lineage>
</organism>
<dbReference type="GO" id="GO:0005337">
    <property type="term" value="F:nucleoside transmembrane transporter activity"/>
    <property type="evidence" value="ECO:0007669"/>
    <property type="project" value="InterPro"/>
</dbReference>
<evidence type="ECO:0000259" key="3">
    <source>
        <dbReference type="Pfam" id="PF07670"/>
    </source>
</evidence>
<evidence type="ECO:0000259" key="2">
    <source>
        <dbReference type="Pfam" id="PF07662"/>
    </source>
</evidence>
<keyword evidence="1" id="KW-0812">Transmembrane</keyword>
<feature type="non-terminal residue" evidence="4">
    <location>
        <position position="1"/>
    </location>
</feature>
<sequence length="295" mass="32132">FVNKIVLIVLDSATAGTKFLFGRLALPPGATNEAGETSLGFFLAFQALPTIMFFAALIGALYYLRIMPLLIRGFAFVFTRLMRISGAESLCTSSNIFVGIESALVVKPHLREMTKSELTTILAAGMGTIASTVLAFYVLYLHEVLPTIAGHLVSASFLSAPAAVVMSKLIMPETEKPKTLGVHVKPYYERDDNLMMAIINGANSGLRYLGGIVALLAAFLGILALLNIIFGWLGGYVNDLFGLNLEWSFEAFLGYIFYPNRIEAREKKAPATAPVIRQASVAARRALKPNRERSF</sequence>
<gene>
    <name evidence="4" type="ORF">S06H3_19425</name>
</gene>
<dbReference type="AlphaFoldDB" id="X1LUB1"/>
<feature type="transmembrane region" description="Helical" evidence="1">
    <location>
        <begin position="208"/>
        <end position="234"/>
    </location>
</feature>
<dbReference type="GO" id="GO:0005886">
    <property type="term" value="C:plasma membrane"/>
    <property type="evidence" value="ECO:0007669"/>
    <property type="project" value="TreeGrafter"/>
</dbReference>
<keyword evidence="1" id="KW-0472">Membrane</keyword>